<sequence>MKLAVFLITGGSGCGKSTLANRLQDEYLKKDILTKVIHQDDYFLLPFLPYSERVDLSYESDQGIDFKKIKSDISINVNLLVNEASIACHDDFKKTDEIVLIVEGHMIGAAAEMLYDADTYIQKSKHVTSMNIITVIFDTDRETSKKRRLYRRQRSQKELDELEHYFDTAVWPGYLKYGRPALEALRNIPSMDKSSSNITVLELCASHSIESHLEKIETIRNTIV</sequence>
<keyword evidence="2" id="KW-1185">Reference proteome</keyword>
<accession>A0AAD3CE28</accession>
<evidence type="ECO:0000313" key="2">
    <source>
        <dbReference type="Proteomes" id="UP001054902"/>
    </source>
</evidence>
<comment type="caution">
    <text evidence="1">The sequence shown here is derived from an EMBL/GenBank/DDBJ whole genome shotgun (WGS) entry which is preliminary data.</text>
</comment>
<dbReference type="AlphaFoldDB" id="A0AAD3CE28"/>
<evidence type="ECO:0000313" key="1">
    <source>
        <dbReference type="EMBL" id="GFH43944.1"/>
    </source>
</evidence>
<evidence type="ECO:0008006" key="3">
    <source>
        <dbReference type="Google" id="ProtNLM"/>
    </source>
</evidence>
<dbReference type="PANTHER" id="PTHR10285">
    <property type="entry name" value="URIDINE KINASE"/>
    <property type="match status" value="1"/>
</dbReference>
<dbReference type="Gene3D" id="3.40.50.300">
    <property type="entry name" value="P-loop containing nucleotide triphosphate hydrolases"/>
    <property type="match status" value="1"/>
</dbReference>
<proteinExistence type="predicted"/>
<dbReference type="EMBL" id="BLLK01000019">
    <property type="protein sequence ID" value="GFH43944.1"/>
    <property type="molecule type" value="Genomic_DNA"/>
</dbReference>
<protein>
    <recommendedName>
        <fullName evidence="3">Uridine kinase</fullName>
    </recommendedName>
</protein>
<dbReference type="InterPro" id="IPR027417">
    <property type="entry name" value="P-loop_NTPase"/>
</dbReference>
<dbReference type="Proteomes" id="UP001054902">
    <property type="component" value="Unassembled WGS sequence"/>
</dbReference>
<organism evidence="1 2">
    <name type="scientific">Chaetoceros tenuissimus</name>
    <dbReference type="NCBI Taxonomy" id="426638"/>
    <lineage>
        <taxon>Eukaryota</taxon>
        <taxon>Sar</taxon>
        <taxon>Stramenopiles</taxon>
        <taxon>Ochrophyta</taxon>
        <taxon>Bacillariophyta</taxon>
        <taxon>Coscinodiscophyceae</taxon>
        <taxon>Chaetocerotophycidae</taxon>
        <taxon>Chaetocerotales</taxon>
        <taxon>Chaetocerotaceae</taxon>
        <taxon>Chaetoceros</taxon>
    </lineage>
</organism>
<reference evidence="1 2" key="1">
    <citation type="journal article" date="2021" name="Sci. Rep.">
        <title>The genome of the diatom Chaetoceros tenuissimus carries an ancient integrated fragment of an extant virus.</title>
        <authorList>
            <person name="Hongo Y."/>
            <person name="Kimura K."/>
            <person name="Takaki Y."/>
            <person name="Yoshida Y."/>
            <person name="Baba S."/>
            <person name="Kobayashi G."/>
            <person name="Nagasaki K."/>
            <person name="Hano T."/>
            <person name="Tomaru Y."/>
        </authorList>
    </citation>
    <scope>NUCLEOTIDE SEQUENCE [LARGE SCALE GENOMIC DNA]</scope>
    <source>
        <strain evidence="1 2">NIES-3715</strain>
    </source>
</reference>
<name>A0AAD3CE28_9STRA</name>
<dbReference type="SUPFAM" id="SSF52540">
    <property type="entry name" value="P-loop containing nucleoside triphosphate hydrolases"/>
    <property type="match status" value="1"/>
</dbReference>
<gene>
    <name evidence="1" type="ORF">CTEN210_00418</name>
</gene>